<keyword evidence="2" id="KW-0732">Signal</keyword>
<gene>
    <name evidence="3" type="ORF">BAU06_15355</name>
</gene>
<keyword evidence="2" id="KW-0564">Palmitate</keyword>
<dbReference type="PANTHER" id="PTHR30203">
    <property type="entry name" value="OUTER MEMBRANE CATION EFFLUX PROTEIN"/>
    <property type="match status" value="1"/>
</dbReference>
<accession>A0ABM6CZX3</accession>
<organism evidence="3 4">
    <name type="scientific">Bordetella bronchialis</name>
    <dbReference type="NCBI Taxonomy" id="463025"/>
    <lineage>
        <taxon>Bacteria</taxon>
        <taxon>Pseudomonadati</taxon>
        <taxon>Pseudomonadota</taxon>
        <taxon>Betaproteobacteria</taxon>
        <taxon>Burkholderiales</taxon>
        <taxon>Alcaligenaceae</taxon>
        <taxon>Bordetella</taxon>
    </lineage>
</organism>
<keyword evidence="2" id="KW-0449">Lipoprotein</keyword>
<dbReference type="NCBIfam" id="TIGR01845">
    <property type="entry name" value="outer_NodT"/>
    <property type="match status" value="1"/>
</dbReference>
<name>A0ABM6CZX3_9BORD</name>
<feature type="signal peptide" evidence="2">
    <location>
        <begin position="1"/>
        <end position="24"/>
    </location>
</feature>
<dbReference type="InterPro" id="IPR010131">
    <property type="entry name" value="MdtP/NodT-like"/>
</dbReference>
<comment type="similarity">
    <text evidence="1 2">Belongs to the outer membrane factor (OMF) (TC 1.B.17) family.</text>
</comment>
<dbReference type="PROSITE" id="PS51257">
    <property type="entry name" value="PROKAR_LIPOPROTEIN"/>
    <property type="match status" value="1"/>
</dbReference>
<sequence length="484" mass="51184">MSKNRYAPRTLRTALAAAAIALLAACTTVGPDYHVPAQAVVNRPEASAPFAGVQDGKTFLAQAVPGDWWRLYDDAALNALVAKALDANTDLRVAAANLERADAVLREARAQTRPGVTVNASPTYGHVSGVQELAPDYRPPNAWSYSGSAGISYQVDLVGQIRRAIEAAGADRDAAQAAYDATRAAVAAQTTRAYTTACAAGMQLASAQHSVDVQNESLRATERLQRLGRGTTLDVTRARSQLEQLRANLPPLQAQRRTALFQLATLTGDTPAQFPPQLANCAALPALRQPIPVGDGASLLRRRADIRQAERSLAAANARIGVATADLYPKITLGLSAGSAGPAQYFGDAGTFSWSIGPLISWTLPNTGAVQARIAEAEAGTRAAYARFDATVLNALRETESALENYARELDRDAALRAARDQSAEAASQATTLYRYGKTDYLTVLDAQRTLASNESALAASQAQLANDQITLFLALGGGWQTGR</sequence>
<evidence type="ECO:0000313" key="4">
    <source>
        <dbReference type="Proteomes" id="UP000091897"/>
    </source>
</evidence>
<dbReference type="InterPro" id="IPR003423">
    <property type="entry name" value="OMP_efflux"/>
</dbReference>
<keyword evidence="2" id="KW-0812">Transmembrane</keyword>
<proteinExistence type="inferred from homology"/>
<keyword evidence="2" id="KW-1134">Transmembrane beta strand</keyword>
<dbReference type="EMBL" id="CP016170">
    <property type="protein sequence ID" value="ANN69686.1"/>
    <property type="molecule type" value="Genomic_DNA"/>
</dbReference>
<comment type="subcellular location">
    <subcellularLocation>
        <location evidence="2">Cell membrane</location>
        <topology evidence="2">Lipid-anchor</topology>
    </subcellularLocation>
</comment>
<dbReference type="SUPFAM" id="SSF56954">
    <property type="entry name" value="Outer membrane efflux proteins (OEP)"/>
    <property type="match status" value="1"/>
</dbReference>
<evidence type="ECO:0000256" key="2">
    <source>
        <dbReference type="RuleBase" id="RU362097"/>
    </source>
</evidence>
<dbReference type="Gene3D" id="2.20.200.10">
    <property type="entry name" value="Outer membrane efflux proteins (OEP)"/>
    <property type="match status" value="1"/>
</dbReference>
<dbReference type="Proteomes" id="UP000091897">
    <property type="component" value="Chromosome"/>
</dbReference>
<dbReference type="Pfam" id="PF02321">
    <property type="entry name" value="OEP"/>
    <property type="match status" value="2"/>
</dbReference>
<dbReference type="Gene3D" id="1.20.1600.10">
    <property type="entry name" value="Outer membrane efflux proteins (OEP)"/>
    <property type="match status" value="1"/>
</dbReference>
<dbReference type="RefSeq" id="WP_066359121.1">
    <property type="nucleotide sequence ID" value="NZ_CBCSFJ010000001.1"/>
</dbReference>
<dbReference type="PANTHER" id="PTHR30203:SF21">
    <property type="entry name" value="OUTER MEMBRANE COMPONENT OF MULTIDRUG EFFLUX PUMP-RELATED"/>
    <property type="match status" value="1"/>
</dbReference>
<evidence type="ECO:0000313" key="3">
    <source>
        <dbReference type="EMBL" id="ANN69686.1"/>
    </source>
</evidence>
<feature type="chain" id="PRO_5044961722" evidence="2">
    <location>
        <begin position="25"/>
        <end position="484"/>
    </location>
</feature>
<evidence type="ECO:0000256" key="1">
    <source>
        <dbReference type="ARBA" id="ARBA00007613"/>
    </source>
</evidence>
<keyword evidence="4" id="KW-1185">Reference proteome</keyword>
<keyword evidence="2" id="KW-0472">Membrane</keyword>
<reference evidence="3 4" key="1">
    <citation type="submission" date="2016-06" db="EMBL/GenBank/DDBJ databases">
        <title>Complete genome sequences of Bordetella bronchialis and Bordetella flabilis.</title>
        <authorList>
            <person name="LiPuma J.J."/>
            <person name="Spilker T."/>
        </authorList>
    </citation>
    <scope>NUCLEOTIDE SEQUENCE [LARGE SCALE GENOMIC DNA]</scope>
    <source>
        <strain evidence="3 4">AU3182</strain>
    </source>
</reference>
<protein>
    <submittedName>
        <fullName evidence="3">RND transporter</fullName>
    </submittedName>
</protein>